<evidence type="ECO:0000313" key="2">
    <source>
        <dbReference type="Proteomes" id="UP000257109"/>
    </source>
</evidence>
<organism evidence="1 2">
    <name type="scientific">Mucuna pruriens</name>
    <name type="common">Velvet bean</name>
    <name type="synonym">Dolichos pruriens</name>
    <dbReference type="NCBI Taxonomy" id="157652"/>
    <lineage>
        <taxon>Eukaryota</taxon>
        <taxon>Viridiplantae</taxon>
        <taxon>Streptophyta</taxon>
        <taxon>Embryophyta</taxon>
        <taxon>Tracheophyta</taxon>
        <taxon>Spermatophyta</taxon>
        <taxon>Magnoliopsida</taxon>
        <taxon>eudicotyledons</taxon>
        <taxon>Gunneridae</taxon>
        <taxon>Pentapetalae</taxon>
        <taxon>rosids</taxon>
        <taxon>fabids</taxon>
        <taxon>Fabales</taxon>
        <taxon>Fabaceae</taxon>
        <taxon>Papilionoideae</taxon>
        <taxon>50 kb inversion clade</taxon>
        <taxon>NPAAA clade</taxon>
        <taxon>indigoferoid/millettioid clade</taxon>
        <taxon>Phaseoleae</taxon>
        <taxon>Mucuna</taxon>
    </lineage>
</organism>
<dbReference type="Proteomes" id="UP000257109">
    <property type="component" value="Unassembled WGS sequence"/>
</dbReference>
<comment type="caution">
    <text evidence="1">The sequence shown here is derived from an EMBL/GenBank/DDBJ whole genome shotgun (WGS) entry which is preliminary data.</text>
</comment>
<feature type="non-terminal residue" evidence="1">
    <location>
        <position position="1"/>
    </location>
</feature>
<gene>
    <name evidence="1" type="ORF">CR513_20704</name>
</gene>
<evidence type="ECO:0000313" key="1">
    <source>
        <dbReference type="EMBL" id="RDX96607.1"/>
    </source>
</evidence>
<accession>A0A371H1D4</accession>
<keyword evidence="2" id="KW-1185">Reference proteome</keyword>
<dbReference type="EMBL" id="QJKJ01003849">
    <property type="protein sequence ID" value="RDX96607.1"/>
    <property type="molecule type" value="Genomic_DNA"/>
</dbReference>
<name>A0A371H1D4_MUCPR</name>
<reference evidence="1" key="1">
    <citation type="submission" date="2018-05" db="EMBL/GenBank/DDBJ databases">
        <title>Draft genome of Mucuna pruriens seed.</title>
        <authorList>
            <person name="Nnadi N.E."/>
            <person name="Vos R."/>
            <person name="Hasami M.H."/>
            <person name="Devisetty U.K."/>
            <person name="Aguiy J.C."/>
        </authorList>
    </citation>
    <scope>NUCLEOTIDE SEQUENCE [LARGE SCALE GENOMIC DNA]</scope>
    <source>
        <strain evidence="1">JCA_2017</strain>
    </source>
</reference>
<protein>
    <submittedName>
        <fullName evidence="1">Uncharacterized protein</fullName>
    </submittedName>
</protein>
<dbReference type="AlphaFoldDB" id="A0A371H1D4"/>
<sequence length="262" mass="28909">MIDAASRGALMDKTLAVARHLISNMASNTQHFGIRGASQPRMLNEISVVDNLRLENQLTELTSLVRKLAIGQHQPIITTKVYGICTFVEHPTDMCPTLQETELDYLQSVEEIAIQEAIISATTELRAICGSMIPSYLECTSRSSQLSTTDFAIPGTTVPAIATTESASSRQLTISGRPYEAISNKQLGVPTNHEFQKYAVPAKYECQHSRPQDANMIVSKHCEPFIVDKIRQPTLTNNFEFEGNASIVTLRSGRELPQITSQ</sequence>
<proteinExistence type="predicted"/>